<comment type="caution">
    <text evidence="2">The sequence shown here is derived from an EMBL/GenBank/DDBJ whole genome shotgun (WGS) entry which is preliminary data.</text>
</comment>
<accession>A0ABT0GBP2</accession>
<name>A0ABT0GBP2_9ACTN</name>
<sequence>MSDIVLVPGMCHGGWCFADLAEELRRRGHRVLTVTPTGVAERAHLLHGTVNLDTHIADVTALMAAEDVRDAVLAGHSYGGMVITGAADRLPERVSALVYLDAVVPGDGDSCWALVSEQERAWYLDVTADGVATRPLPFFDPRATPHPLASLLQPLRLTGGLERVRRRTYVYAAGWDGESPFTATYERLRDDPGWRAVALDGGHNLMRDAPGDLARVLDESAREADRQG</sequence>
<dbReference type="PANTHER" id="PTHR37017">
    <property type="entry name" value="AB HYDROLASE-1 DOMAIN-CONTAINING PROTEIN-RELATED"/>
    <property type="match status" value="1"/>
</dbReference>
<dbReference type="InterPro" id="IPR000073">
    <property type="entry name" value="AB_hydrolase_1"/>
</dbReference>
<proteinExistence type="predicted"/>
<dbReference type="PANTHER" id="PTHR37017:SF11">
    <property type="entry name" value="ESTERASE_LIPASE_THIOESTERASE DOMAIN-CONTAINING PROTEIN"/>
    <property type="match status" value="1"/>
</dbReference>
<keyword evidence="2" id="KW-0378">Hydrolase</keyword>
<dbReference type="Pfam" id="PF12697">
    <property type="entry name" value="Abhydrolase_6"/>
    <property type="match status" value="1"/>
</dbReference>
<protein>
    <submittedName>
        <fullName evidence="2">Alpha/beta hydrolase</fullName>
    </submittedName>
</protein>
<organism evidence="2 3">
    <name type="scientific">Actinomadura luzonensis</name>
    <dbReference type="NCBI Taxonomy" id="2805427"/>
    <lineage>
        <taxon>Bacteria</taxon>
        <taxon>Bacillati</taxon>
        <taxon>Actinomycetota</taxon>
        <taxon>Actinomycetes</taxon>
        <taxon>Streptosporangiales</taxon>
        <taxon>Thermomonosporaceae</taxon>
        <taxon>Actinomadura</taxon>
    </lineage>
</organism>
<dbReference type="InterPro" id="IPR029058">
    <property type="entry name" value="AB_hydrolase_fold"/>
</dbReference>
<keyword evidence="2" id="KW-0614">Plasmid</keyword>
<dbReference type="Proteomes" id="UP001317259">
    <property type="component" value="Unassembled WGS sequence"/>
</dbReference>
<evidence type="ECO:0000259" key="1">
    <source>
        <dbReference type="Pfam" id="PF12697"/>
    </source>
</evidence>
<dbReference type="RefSeq" id="WP_242383965.1">
    <property type="nucleotide sequence ID" value="NZ_JAKRKC020000004.1"/>
</dbReference>
<gene>
    <name evidence="2" type="ORF">MF672_050750</name>
</gene>
<keyword evidence="3" id="KW-1185">Reference proteome</keyword>
<dbReference type="SUPFAM" id="SSF53474">
    <property type="entry name" value="alpha/beta-Hydrolases"/>
    <property type="match status" value="1"/>
</dbReference>
<dbReference type="InterPro" id="IPR052897">
    <property type="entry name" value="Sec-Metab_Biosynth_Hydrolase"/>
</dbReference>
<dbReference type="GO" id="GO:0016787">
    <property type="term" value="F:hydrolase activity"/>
    <property type="evidence" value="ECO:0007669"/>
    <property type="project" value="UniProtKB-KW"/>
</dbReference>
<geneLocation type="plasmid" evidence="2">
    <name>unnamed1</name>
</geneLocation>
<feature type="domain" description="AB hydrolase-1" evidence="1">
    <location>
        <begin position="4"/>
        <end position="215"/>
    </location>
</feature>
<evidence type="ECO:0000313" key="2">
    <source>
        <dbReference type="EMBL" id="MCK2222034.1"/>
    </source>
</evidence>
<dbReference type="EMBL" id="JAKRKC020000004">
    <property type="protein sequence ID" value="MCK2222034.1"/>
    <property type="molecule type" value="Genomic_DNA"/>
</dbReference>
<evidence type="ECO:0000313" key="3">
    <source>
        <dbReference type="Proteomes" id="UP001317259"/>
    </source>
</evidence>
<dbReference type="Gene3D" id="3.40.50.1820">
    <property type="entry name" value="alpha/beta hydrolase"/>
    <property type="match status" value="1"/>
</dbReference>
<reference evidence="2 3" key="1">
    <citation type="submission" date="2022-04" db="EMBL/GenBank/DDBJ databases">
        <title>Genome draft of Actinomadura sp. ATCC 31491.</title>
        <authorList>
            <person name="Shi X."/>
            <person name="Du Y."/>
        </authorList>
    </citation>
    <scope>NUCLEOTIDE SEQUENCE [LARGE SCALE GENOMIC DNA]</scope>
    <source>
        <strain evidence="2 3">ATCC 31491</strain>
        <plasmid evidence="2">unnamed1</plasmid>
    </source>
</reference>